<reference evidence="10 12" key="2">
    <citation type="submission" date="2019-02" db="EMBL/GenBank/DDBJ databases">
        <title>Genomic Encyclopedia of Type Strains, Phase IV (KMG-IV): sequencing the most valuable type-strain genomes for metagenomic binning, comparative biology and taxonomic classification.</title>
        <authorList>
            <person name="Goeker M."/>
        </authorList>
    </citation>
    <scope>NUCLEOTIDE SEQUENCE [LARGE SCALE GENOMIC DNA]</scope>
    <source>
        <strain evidence="10 12">DSM 16618</strain>
    </source>
</reference>
<dbReference type="Proteomes" id="UP000292039">
    <property type="component" value="Unassembled WGS sequence"/>
</dbReference>
<dbReference type="InterPro" id="IPR050366">
    <property type="entry name" value="BP-dependent_transpt_permease"/>
</dbReference>
<keyword evidence="11" id="KW-1185">Reference proteome</keyword>
<dbReference type="EMBL" id="LBNE01000001">
    <property type="protein sequence ID" value="KKO73069.1"/>
    <property type="molecule type" value="Genomic_DNA"/>
</dbReference>
<feature type="transmembrane region" description="Helical" evidence="7">
    <location>
        <begin position="79"/>
        <end position="105"/>
    </location>
</feature>
<evidence type="ECO:0000256" key="2">
    <source>
        <dbReference type="ARBA" id="ARBA00022448"/>
    </source>
</evidence>
<gene>
    <name evidence="9" type="ORF">AAV32_01810</name>
    <name evidence="10" type="ORF">EV679_0888</name>
</gene>
<comment type="subcellular location">
    <subcellularLocation>
        <location evidence="1 7">Cell membrane</location>
        <topology evidence="1 7">Multi-pass membrane protein</topology>
    </subcellularLocation>
</comment>
<keyword evidence="2 7" id="KW-0813">Transport</keyword>
<dbReference type="STRING" id="206506.AAV32_01810"/>
<keyword evidence="5 7" id="KW-1133">Transmembrane helix</keyword>
<comment type="similarity">
    <text evidence="7">Belongs to the binding-protein-dependent transport system permease family.</text>
</comment>
<keyword evidence="3" id="KW-1003">Cell membrane</keyword>
<evidence type="ECO:0000313" key="12">
    <source>
        <dbReference type="Proteomes" id="UP000292039"/>
    </source>
</evidence>
<feature type="transmembrane region" description="Helical" evidence="7">
    <location>
        <begin position="196"/>
        <end position="219"/>
    </location>
</feature>
<evidence type="ECO:0000256" key="4">
    <source>
        <dbReference type="ARBA" id="ARBA00022692"/>
    </source>
</evidence>
<dbReference type="GO" id="GO:0055085">
    <property type="term" value="P:transmembrane transport"/>
    <property type="evidence" value="ECO:0007669"/>
    <property type="project" value="InterPro"/>
</dbReference>
<keyword evidence="4 7" id="KW-0812">Transmembrane</keyword>
<comment type="caution">
    <text evidence="9">The sequence shown here is derived from an EMBL/GenBank/DDBJ whole genome shotgun (WGS) entry which is preliminary data.</text>
</comment>
<organism evidence="9 11">
    <name type="scientific">Kerstersia gyiorum</name>
    <dbReference type="NCBI Taxonomy" id="206506"/>
    <lineage>
        <taxon>Bacteria</taxon>
        <taxon>Pseudomonadati</taxon>
        <taxon>Pseudomonadota</taxon>
        <taxon>Betaproteobacteria</taxon>
        <taxon>Burkholderiales</taxon>
        <taxon>Alcaligenaceae</taxon>
        <taxon>Kerstersia</taxon>
    </lineage>
</organism>
<dbReference type="PANTHER" id="PTHR43386">
    <property type="entry name" value="OLIGOPEPTIDE TRANSPORT SYSTEM PERMEASE PROTEIN APPC"/>
    <property type="match status" value="1"/>
</dbReference>
<feature type="domain" description="ABC transmembrane type-1" evidence="8">
    <location>
        <begin position="75"/>
        <end position="263"/>
    </location>
</feature>
<evidence type="ECO:0000256" key="1">
    <source>
        <dbReference type="ARBA" id="ARBA00004651"/>
    </source>
</evidence>
<evidence type="ECO:0000313" key="10">
    <source>
        <dbReference type="EMBL" id="RZS73684.1"/>
    </source>
</evidence>
<dbReference type="PATRIC" id="fig|206506.3.peg.401"/>
<dbReference type="EMBL" id="SGWZ01000001">
    <property type="protein sequence ID" value="RZS73684.1"/>
    <property type="molecule type" value="Genomic_DNA"/>
</dbReference>
<proteinExistence type="inferred from homology"/>
<dbReference type="Proteomes" id="UP000078084">
    <property type="component" value="Unassembled WGS sequence"/>
</dbReference>
<dbReference type="Gene3D" id="1.10.3720.10">
    <property type="entry name" value="MetI-like"/>
    <property type="match status" value="1"/>
</dbReference>
<dbReference type="InterPro" id="IPR000515">
    <property type="entry name" value="MetI-like"/>
</dbReference>
<dbReference type="PANTHER" id="PTHR43386:SF1">
    <property type="entry name" value="D,D-DIPEPTIDE TRANSPORT SYSTEM PERMEASE PROTEIN DDPC-RELATED"/>
    <property type="match status" value="1"/>
</dbReference>
<dbReference type="PROSITE" id="PS50928">
    <property type="entry name" value="ABC_TM1"/>
    <property type="match status" value="1"/>
</dbReference>
<dbReference type="SUPFAM" id="SSF161098">
    <property type="entry name" value="MetI-like"/>
    <property type="match status" value="1"/>
</dbReference>
<sequence>MTTTRSLHPMLRPAPLFGLAILALLLFFVLCADWLYPGNPWRMAGRPNLPPLSPGFPAGTDMLGRNLAAGLVHGARATLAVAFGVMAIATSTGVIVGLAAGYLGGKTDALLMRLTEFVQTIPGFLLTLLIVAILSATPRDVIFAIALISWPSVARVVRAETLALRRLDWVRAARLGGLSQTRIALLHVLPNVLPQVVIQASLMVASAIMIESSISFLGLGSRDAISWGFLLGSGRTAFSVNWWLPTLPGFAIFFTVLAFNLVGDGLERWLHPDSRRGQA</sequence>
<dbReference type="GeneID" id="99727612"/>
<accession>A0A171KW02</accession>
<evidence type="ECO:0000259" key="8">
    <source>
        <dbReference type="PROSITE" id="PS50928"/>
    </source>
</evidence>
<feature type="transmembrane region" description="Helical" evidence="7">
    <location>
        <begin position="240"/>
        <end position="262"/>
    </location>
</feature>
<dbReference type="AlphaFoldDB" id="A0A171KW02"/>
<evidence type="ECO:0000256" key="3">
    <source>
        <dbReference type="ARBA" id="ARBA00022475"/>
    </source>
</evidence>
<evidence type="ECO:0000256" key="7">
    <source>
        <dbReference type="RuleBase" id="RU363032"/>
    </source>
</evidence>
<evidence type="ECO:0000256" key="5">
    <source>
        <dbReference type="ARBA" id="ARBA00022989"/>
    </source>
</evidence>
<protein>
    <submittedName>
        <fullName evidence="9">ABC transporter permease</fullName>
    </submittedName>
    <submittedName>
        <fullName evidence="10">Peptide/nickel transport system permease protein</fullName>
    </submittedName>
</protein>
<evidence type="ECO:0000313" key="9">
    <source>
        <dbReference type="EMBL" id="KKO73069.1"/>
    </source>
</evidence>
<name>A0A171KW02_9BURK</name>
<dbReference type="RefSeq" id="WP_068366920.1">
    <property type="nucleotide sequence ID" value="NZ_CBCSEB010000002.1"/>
</dbReference>
<dbReference type="OrthoDB" id="9783218at2"/>
<evidence type="ECO:0000313" key="11">
    <source>
        <dbReference type="Proteomes" id="UP000078084"/>
    </source>
</evidence>
<dbReference type="Pfam" id="PF00528">
    <property type="entry name" value="BPD_transp_1"/>
    <property type="match status" value="1"/>
</dbReference>
<dbReference type="GO" id="GO:0005886">
    <property type="term" value="C:plasma membrane"/>
    <property type="evidence" value="ECO:0007669"/>
    <property type="project" value="UniProtKB-SubCell"/>
</dbReference>
<dbReference type="CDD" id="cd06261">
    <property type="entry name" value="TM_PBP2"/>
    <property type="match status" value="1"/>
</dbReference>
<keyword evidence="6 7" id="KW-0472">Membrane</keyword>
<feature type="transmembrane region" description="Helical" evidence="7">
    <location>
        <begin position="117"/>
        <end position="135"/>
    </location>
</feature>
<evidence type="ECO:0000256" key="6">
    <source>
        <dbReference type="ARBA" id="ARBA00023136"/>
    </source>
</evidence>
<reference evidence="9 11" key="1">
    <citation type="submission" date="2015-04" db="EMBL/GenBank/DDBJ databases">
        <title>Genome sequence of Kerstersia gyiorum CG1.</title>
        <authorList>
            <person name="Greninger A.L."/>
            <person name="Kozyreva V."/>
            <person name="Chaturvedi V."/>
        </authorList>
    </citation>
    <scope>NUCLEOTIDE SEQUENCE [LARGE SCALE GENOMIC DNA]</scope>
    <source>
        <strain evidence="9 11">CG1</strain>
    </source>
</reference>
<dbReference type="InterPro" id="IPR035906">
    <property type="entry name" value="MetI-like_sf"/>
</dbReference>